<comment type="caution">
    <text evidence="1">The sequence shown here is derived from an EMBL/GenBank/DDBJ whole genome shotgun (WGS) entry which is preliminary data.</text>
</comment>
<evidence type="ECO:0000313" key="2">
    <source>
        <dbReference type="Proteomes" id="UP001385892"/>
    </source>
</evidence>
<dbReference type="RefSeq" id="WP_340342449.1">
    <property type="nucleotide sequence ID" value="NZ_JBBKZT010000005.1"/>
</dbReference>
<gene>
    <name evidence="1" type="ORF">WKW82_11590</name>
</gene>
<name>A0ABU8WL38_9BURK</name>
<accession>A0ABU8WL38</accession>
<protein>
    <submittedName>
        <fullName evidence="1">Uncharacterized protein</fullName>
    </submittedName>
</protein>
<dbReference type="Proteomes" id="UP001385892">
    <property type="component" value="Unassembled WGS sequence"/>
</dbReference>
<sequence length="42" mass="4568">MGDKRGLYITNPSLPVADSVDRYDAHAFRDALVAQGLRLPPA</sequence>
<organism evidence="1 2">
    <name type="scientific">Variovorax rhizosphaerae</name>
    <dbReference type="NCBI Taxonomy" id="1836200"/>
    <lineage>
        <taxon>Bacteria</taxon>
        <taxon>Pseudomonadati</taxon>
        <taxon>Pseudomonadota</taxon>
        <taxon>Betaproteobacteria</taxon>
        <taxon>Burkholderiales</taxon>
        <taxon>Comamonadaceae</taxon>
        <taxon>Variovorax</taxon>
    </lineage>
</organism>
<evidence type="ECO:0000313" key="1">
    <source>
        <dbReference type="EMBL" id="MEJ8847297.1"/>
    </source>
</evidence>
<reference evidence="1 2" key="1">
    <citation type="submission" date="2024-03" db="EMBL/GenBank/DDBJ databases">
        <title>Novel species of the genus Variovorax.</title>
        <authorList>
            <person name="Liu Q."/>
            <person name="Xin Y.-H."/>
        </authorList>
    </citation>
    <scope>NUCLEOTIDE SEQUENCE [LARGE SCALE GENOMIC DNA]</scope>
    <source>
        <strain evidence="1 2">KACC 18900</strain>
    </source>
</reference>
<dbReference type="EMBL" id="JBBKZT010000005">
    <property type="protein sequence ID" value="MEJ8847297.1"/>
    <property type="molecule type" value="Genomic_DNA"/>
</dbReference>
<proteinExistence type="predicted"/>
<keyword evidence="2" id="KW-1185">Reference proteome</keyword>